<feature type="transmembrane region" description="Helical" evidence="1">
    <location>
        <begin position="30"/>
        <end position="56"/>
    </location>
</feature>
<proteinExistence type="predicted"/>
<evidence type="ECO:0000256" key="1">
    <source>
        <dbReference type="SAM" id="Phobius"/>
    </source>
</evidence>
<name>A0A8J9UIQ8_9NEOP</name>
<keyword evidence="1" id="KW-0812">Transmembrane</keyword>
<feature type="transmembrane region" description="Helical" evidence="1">
    <location>
        <begin position="83"/>
        <end position="102"/>
    </location>
</feature>
<gene>
    <name evidence="2" type="ORF">BINO364_LOCUS1476</name>
</gene>
<evidence type="ECO:0000313" key="2">
    <source>
        <dbReference type="EMBL" id="CAH0714422.1"/>
    </source>
</evidence>
<dbReference type="OrthoDB" id="6765072at2759"/>
<keyword evidence="3" id="KW-1185">Reference proteome</keyword>
<dbReference type="AlphaFoldDB" id="A0A8J9UIQ8"/>
<organism evidence="2 3">
    <name type="scientific">Brenthis ino</name>
    <name type="common">lesser marbled fritillary</name>
    <dbReference type="NCBI Taxonomy" id="405034"/>
    <lineage>
        <taxon>Eukaryota</taxon>
        <taxon>Metazoa</taxon>
        <taxon>Ecdysozoa</taxon>
        <taxon>Arthropoda</taxon>
        <taxon>Hexapoda</taxon>
        <taxon>Insecta</taxon>
        <taxon>Pterygota</taxon>
        <taxon>Neoptera</taxon>
        <taxon>Endopterygota</taxon>
        <taxon>Lepidoptera</taxon>
        <taxon>Glossata</taxon>
        <taxon>Ditrysia</taxon>
        <taxon>Papilionoidea</taxon>
        <taxon>Nymphalidae</taxon>
        <taxon>Heliconiinae</taxon>
        <taxon>Argynnini</taxon>
        <taxon>Brenthis</taxon>
    </lineage>
</organism>
<feature type="non-terminal residue" evidence="2">
    <location>
        <position position="156"/>
    </location>
</feature>
<accession>A0A8J9UIQ8</accession>
<protein>
    <submittedName>
        <fullName evidence="2">Uncharacterized protein</fullName>
    </submittedName>
</protein>
<evidence type="ECO:0000313" key="3">
    <source>
        <dbReference type="Proteomes" id="UP000838878"/>
    </source>
</evidence>
<dbReference type="Proteomes" id="UP000838878">
    <property type="component" value="Chromosome 1"/>
</dbReference>
<dbReference type="EMBL" id="OV170221">
    <property type="protein sequence ID" value="CAH0714422.1"/>
    <property type="molecule type" value="Genomic_DNA"/>
</dbReference>
<reference evidence="2" key="1">
    <citation type="submission" date="2021-12" db="EMBL/GenBank/DDBJ databases">
        <authorList>
            <person name="Martin H S."/>
        </authorList>
    </citation>
    <scope>NUCLEOTIDE SEQUENCE</scope>
</reference>
<sequence length="156" mass="18553">MKLETQWRNDDTLPMNIVLLKRQQVKQLDLYNFIYCTLLTVFIHCYLATPLLMMLFKKFILKYDEAYITPLKFSLPFDYQDNIIKFIIIYMLDYVIACSLAYLINCSLFFLTVTMNQLGTLFVLLQADFRGIIQSRDKDIDIKIKNTIKRHLILSE</sequence>
<keyword evidence="1" id="KW-1133">Transmembrane helix</keyword>
<keyword evidence="1" id="KW-0472">Membrane</keyword>